<dbReference type="GeneID" id="109479753"/>
<reference evidence="5" key="1">
    <citation type="submission" date="2025-08" db="UniProtKB">
        <authorList>
            <consortium name="RefSeq"/>
        </authorList>
    </citation>
    <scope>IDENTIFICATION</scope>
    <source>
        <tissue evidence="5">Gonad</tissue>
    </source>
</reference>
<evidence type="ECO:0000256" key="1">
    <source>
        <dbReference type="ARBA" id="ARBA00022737"/>
    </source>
</evidence>
<gene>
    <name evidence="5" type="primary">LOC109479753</name>
</gene>
<feature type="repeat" description="ANK" evidence="3">
    <location>
        <begin position="113"/>
        <end position="145"/>
    </location>
</feature>
<dbReference type="Pfam" id="PF12796">
    <property type="entry name" value="Ank_2"/>
    <property type="match status" value="2"/>
</dbReference>
<dbReference type="InterPro" id="IPR002110">
    <property type="entry name" value="Ankyrin_rpt"/>
</dbReference>
<evidence type="ECO:0000256" key="2">
    <source>
        <dbReference type="ARBA" id="ARBA00023043"/>
    </source>
</evidence>
<dbReference type="PRINTS" id="PR01415">
    <property type="entry name" value="ANKYRIN"/>
</dbReference>
<dbReference type="SMART" id="SM00248">
    <property type="entry name" value="ANK"/>
    <property type="match status" value="4"/>
</dbReference>
<accession>A0A6P5A675</accession>
<evidence type="ECO:0000256" key="3">
    <source>
        <dbReference type="PROSITE-ProRule" id="PRU00023"/>
    </source>
</evidence>
<dbReference type="InterPro" id="IPR036770">
    <property type="entry name" value="Ankyrin_rpt-contain_sf"/>
</dbReference>
<sequence length="145" mass="15793">MRIRRCPEYRPAMYEHELWKAVGTGDEQTVRIALQAGRDVNQRFTLGGWTALHVASKNGQTGVVKLLIQHGADLTVRSKGDRTALHVASGNGQAEVVKLLIQHGADVEARDEGDRTALHVASRNGQAGVVKLLIQHGADVEARDE</sequence>
<keyword evidence="4" id="KW-1185">Reference proteome</keyword>
<keyword evidence="1" id="KW-0677">Repeat</keyword>
<proteinExistence type="predicted"/>
<protein>
    <submittedName>
        <fullName evidence="5">Uncharacterized protein LOC109479753</fullName>
    </submittedName>
</protein>
<evidence type="ECO:0000313" key="4">
    <source>
        <dbReference type="Proteomes" id="UP000515135"/>
    </source>
</evidence>
<evidence type="ECO:0000313" key="5">
    <source>
        <dbReference type="RefSeq" id="XP_019637301.1"/>
    </source>
</evidence>
<feature type="non-terminal residue" evidence="5">
    <location>
        <position position="145"/>
    </location>
</feature>
<dbReference type="Gene3D" id="1.25.40.20">
    <property type="entry name" value="Ankyrin repeat-containing domain"/>
    <property type="match status" value="1"/>
</dbReference>
<dbReference type="PANTHER" id="PTHR24171">
    <property type="entry name" value="ANKYRIN REPEAT DOMAIN-CONTAINING PROTEIN 39-RELATED"/>
    <property type="match status" value="1"/>
</dbReference>
<dbReference type="PROSITE" id="PS50088">
    <property type="entry name" value="ANK_REPEAT"/>
    <property type="match status" value="3"/>
</dbReference>
<dbReference type="PROSITE" id="PS50297">
    <property type="entry name" value="ANK_REP_REGION"/>
    <property type="match status" value="3"/>
</dbReference>
<dbReference type="Proteomes" id="UP000515135">
    <property type="component" value="Unplaced"/>
</dbReference>
<feature type="repeat" description="ANK" evidence="3">
    <location>
        <begin position="47"/>
        <end position="79"/>
    </location>
</feature>
<dbReference type="KEGG" id="bbel:109479753"/>
<feature type="repeat" description="ANK" evidence="3">
    <location>
        <begin position="80"/>
        <end position="112"/>
    </location>
</feature>
<dbReference type="RefSeq" id="XP_019637301.1">
    <property type="nucleotide sequence ID" value="XM_019781742.1"/>
</dbReference>
<keyword evidence="2 3" id="KW-0040">ANK repeat</keyword>
<dbReference type="SUPFAM" id="SSF48403">
    <property type="entry name" value="Ankyrin repeat"/>
    <property type="match status" value="1"/>
</dbReference>
<organism evidence="4 5">
    <name type="scientific">Branchiostoma belcheri</name>
    <name type="common">Amphioxus</name>
    <dbReference type="NCBI Taxonomy" id="7741"/>
    <lineage>
        <taxon>Eukaryota</taxon>
        <taxon>Metazoa</taxon>
        <taxon>Chordata</taxon>
        <taxon>Cephalochordata</taxon>
        <taxon>Leptocardii</taxon>
        <taxon>Amphioxiformes</taxon>
        <taxon>Branchiostomatidae</taxon>
        <taxon>Branchiostoma</taxon>
    </lineage>
</organism>
<dbReference type="OrthoDB" id="5948321at2759"/>
<name>A0A6P5A675_BRABE</name>
<dbReference type="AlphaFoldDB" id="A0A6P5A675"/>